<sequence>MTEDDPRADIPPRNGEQDEAPRDARDRSGMAGANARPLDDTIAQTGPGLPDDSSAPVEIDPAEERRIADRIRTIGTSDAGRDSGSE</sequence>
<protein>
    <submittedName>
        <fullName evidence="2">Uncharacterized protein</fullName>
    </submittedName>
</protein>
<accession>A0A327KRP5</accession>
<comment type="caution">
    <text evidence="2">The sequence shown here is derived from an EMBL/GenBank/DDBJ whole genome shotgun (WGS) entry which is preliminary data.</text>
</comment>
<reference evidence="2 3" key="1">
    <citation type="submission" date="2017-07" db="EMBL/GenBank/DDBJ databases">
        <title>Draft Genome Sequences of Select Purple Nonsulfur Bacteria.</title>
        <authorList>
            <person name="Lasarre B."/>
            <person name="Mckinlay J.B."/>
        </authorList>
    </citation>
    <scope>NUCLEOTIDE SEQUENCE [LARGE SCALE GENOMIC DNA]</scope>
    <source>
        <strain evidence="2 3">DSM 5909</strain>
    </source>
</reference>
<dbReference type="AlphaFoldDB" id="A0A327KRP5"/>
<gene>
    <name evidence="2" type="ORF">CH341_22725</name>
</gene>
<evidence type="ECO:0000313" key="2">
    <source>
        <dbReference type="EMBL" id="RAI40957.1"/>
    </source>
</evidence>
<keyword evidence="3" id="KW-1185">Reference proteome</keyword>
<evidence type="ECO:0000256" key="1">
    <source>
        <dbReference type="SAM" id="MobiDB-lite"/>
    </source>
</evidence>
<dbReference type="OrthoDB" id="7961581at2"/>
<feature type="region of interest" description="Disordered" evidence="1">
    <location>
        <begin position="1"/>
        <end position="86"/>
    </location>
</feature>
<dbReference type="RefSeq" id="WP_111421297.1">
    <property type="nucleotide sequence ID" value="NZ_NPEX01000210.1"/>
</dbReference>
<dbReference type="Proteomes" id="UP000249130">
    <property type="component" value="Unassembled WGS sequence"/>
</dbReference>
<feature type="compositionally biased region" description="Basic and acidic residues" evidence="1">
    <location>
        <begin position="1"/>
        <end position="28"/>
    </location>
</feature>
<dbReference type="EMBL" id="NPEX01000210">
    <property type="protein sequence ID" value="RAI40957.1"/>
    <property type="molecule type" value="Genomic_DNA"/>
</dbReference>
<proteinExistence type="predicted"/>
<evidence type="ECO:0000313" key="3">
    <source>
        <dbReference type="Proteomes" id="UP000249130"/>
    </source>
</evidence>
<name>A0A327KRP5_9BRAD</name>
<feature type="compositionally biased region" description="Basic and acidic residues" evidence="1">
    <location>
        <begin position="62"/>
        <end position="72"/>
    </location>
</feature>
<organism evidence="2 3">
    <name type="scientific">Rhodoplanes roseus</name>
    <dbReference type="NCBI Taxonomy" id="29409"/>
    <lineage>
        <taxon>Bacteria</taxon>
        <taxon>Pseudomonadati</taxon>
        <taxon>Pseudomonadota</taxon>
        <taxon>Alphaproteobacteria</taxon>
        <taxon>Hyphomicrobiales</taxon>
        <taxon>Nitrobacteraceae</taxon>
        <taxon>Rhodoplanes</taxon>
    </lineage>
</organism>